<reference evidence="6" key="1">
    <citation type="submission" date="2020-10" db="EMBL/GenBank/DDBJ databases">
        <title>Microbiome of the Black Sea water column analyzed by genome centric metagenomics.</title>
        <authorList>
            <person name="Cabello-Yeves P.J."/>
            <person name="Callieri C."/>
            <person name="Picazo A."/>
            <person name="Mehrshad M."/>
            <person name="Haro-Moreno J.M."/>
            <person name="Roda-Garcia J."/>
            <person name="Dzembekova N."/>
            <person name="Slabakova V."/>
            <person name="Slabakova N."/>
            <person name="Moncheva S."/>
            <person name="Rodriguez-Valera F."/>
        </authorList>
    </citation>
    <scope>NUCLEOTIDE SEQUENCE</scope>
    <source>
        <strain evidence="6">BS30m-G43</strain>
    </source>
</reference>
<dbReference type="InterPro" id="IPR050319">
    <property type="entry name" value="ABC_transp_ATP-bind"/>
</dbReference>
<dbReference type="NCBIfam" id="NF008453">
    <property type="entry name" value="PRK11308.1"/>
    <property type="match status" value="2"/>
</dbReference>
<evidence type="ECO:0000256" key="3">
    <source>
        <dbReference type="ARBA" id="ARBA00022741"/>
    </source>
</evidence>
<dbReference type="PROSITE" id="PS50893">
    <property type="entry name" value="ABC_TRANSPORTER_2"/>
    <property type="match status" value="2"/>
</dbReference>
<protein>
    <submittedName>
        <fullName evidence="6">ABC transporter ATP-binding protein</fullName>
    </submittedName>
</protein>
<dbReference type="InterPro" id="IPR013563">
    <property type="entry name" value="Oligopep_ABC_C"/>
</dbReference>
<dbReference type="AlphaFoldDB" id="A0A937M2R1"/>
<evidence type="ECO:0000256" key="4">
    <source>
        <dbReference type="ARBA" id="ARBA00022840"/>
    </source>
</evidence>
<dbReference type="GO" id="GO:0015833">
    <property type="term" value="P:peptide transport"/>
    <property type="evidence" value="ECO:0007669"/>
    <property type="project" value="InterPro"/>
</dbReference>
<dbReference type="FunFam" id="3.40.50.300:FF:000016">
    <property type="entry name" value="Oligopeptide ABC transporter ATP-binding component"/>
    <property type="match status" value="2"/>
</dbReference>
<evidence type="ECO:0000259" key="5">
    <source>
        <dbReference type="PROSITE" id="PS50893"/>
    </source>
</evidence>
<keyword evidence="4 6" id="KW-0067">ATP-binding</keyword>
<dbReference type="InterPro" id="IPR017871">
    <property type="entry name" value="ABC_transporter-like_CS"/>
</dbReference>
<name>A0A937M2R1_9GAMM</name>
<evidence type="ECO:0000313" key="7">
    <source>
        <dbReference type="Proteomes" id="UP000705230"/>
    </source>
</evidence>
<dbReference type="PROSITE" id="PS00211">
    <property type="entry name" value="ABC_TRANSPORTER_1"/>
    <property type="match status" value="2"/>
</dbReference>
<evidence type="ECO:0000256" key="1">
    <source>
        <dbReference type="ARBA" id="ARBA00005417"/>
    </source>
</evidence>
<dbReference type="InterPro" id="IPR003593">
    <property type="entry name" value="AAA+_ATPase"/>
</dbReference>
<dbReference type="SUPFAM" id="SSF52540">
    <property type="entry name" value="P-loop containing nucleoside triphosphate hydrolases"/>
    <property type="match status" value="2"/>
</dbReference>
<dbReference type="PANTHER" id="PTHR43776:SF7">
    <property type="entry name" value="D,D-DIPEPTIDE TRANSPORT ATP-BINDING PROTEIN DDPF-RELATED"/>
    <property type="match status" value="1"/>
</dbReference>
<dbReference type="EMBL" id="JADHSG010000007">
    <property type="protein sequence ID" value="MBL6903561.1"/>
    <property type="molecule type" value="Genomic_DNA"/>
</dbReference>
<sequence length="532" mass="59950">MNKLLDIKNLSVDFNVRDTKFRAVDTISLSLDKNETMALVGESGSGKSVTAMSILQLLPELKSSYGNESSINFNGTDILNASKSQLRSIRGNQVSMIFQEPMTSLNPYHKVGKQIMESSLLHSGLSRSEAEREAKNLMELVEIPDVDRRFNAYPHELSGGQRQRIMIAMALVNKPKLLIADEPTTALDVTIQAQILDLMGKLKSELGMSILFITHDLGLVREFSDTVSVMKDGKIVEQGNTQQIFDHPQDEYTKKLLDSEPLPKTDLLLETSSMVRVEKLDIFYDIPSMNFLKKNRFHAVKNISFDIQKNTTIGLVGESGSGKSTLGRAIANLINYEGKIFYQGKDLQSYDRKEMQNLKKDIQIVFQDPYGSLSPRMTIGEIIGEGLDVHFNLTKEEKNKRIDEAMVDVGIDPNMKFKYPHEFSGGQRQRIAIARSIILQPAFMILDEPTSALDRSIQIQIIDLLKDIQDKYELTYLFISHDLKVIRAVSDYIFVMQDGDLVESGKANEVFDNPKKDYTNKLLTAALKYATN</sequence>
<dbReference type="Pfam" id="PF00005">
    <property type="entry name" value="ABC_tran"/>
    <property type="match status" value="2"/>
</dbReference>
<gene>
    <name evidence="6" type="ORF">ISR29_05100</name>
</gene>
<dbReference type="InterPro" id="IPR003439">
    <property type="entry name" value="ABC_transporter-like_ATP-bd"/>
</dbReference>
<comment type="similarity">
    <text evidence="1">Belongs to the ABC transporter superfamily.</text>
</comment>
<dbReference type="GO" id="GO:0055085">
    <property type="term" value="P:transmembrane transport"/>
    <property type="evidence" value="ECO:0007669"/>
    <property type="project" value="UniProtKB-ARBA"/>
</dbReference>
<dbReference type="GO" id="GO:0005524">
    <property type="term" value="F:ATP binding"/>
    <property type="evidence" value="ECO:0007669"/>
    <property type="project" value="UniProtKB-KW"/>
</dbReference>
<keyword evidence="2" id="KW-0813">Transport</keyword>
<dbReference type="NCBIfam" id="NF007739">
    <property type="entry name" value="PRK10419.1"/>
    <property type="match status" value="2"/>
</dbReference>
<accession>A0A937M2R1</accession>
<proteinExistence type="inferred from homology"/>
<dbReference type="GO" id="GO:0016887">
    <property type="term" value="F:ATP hydrolysis activity"/>
    <property type="evidence" value="ECO:0007669"/>
    <property type="project" value="InterPro"/>
</dbReference>
<evidence type="ECO:0000313" key="6">
    <source>
        <dbReference type="EMBL" id="MBL6903561.1"/>
    </source>
</evidence>
<dbReference type="PANTHER" id="PTHR43776">
    <property type="entry name" value="TRANSPORT ATP-BINDING PROTEIN"/>
    <property type="match status" value="1"/>
</dbReference>
<keyword evidence="3" id="KW-0547">Nucleotide-binding</keyword>
<dbReference type="SMART" id="SM00382">
    <property type="entry name" value="AAA"/>
    <property type="match status" value="2"/>
</dbReference>
<organism evidence="6 7">
    <name type="scientific">SAR86 cluster bacterium</name>
    <dbReference type="NCBI Taxonomy" id="2030880"/>
    <lineage>
        <taxon>Bacteria</taxon>
        <taxon>Pseudomonadati</taxon>
        <taxon>Pseudomonadota</taxon>
        <taxon>Gammaproteobacteria</taxon>
        <taxon>SAR86 cluster</taxon>
    </lineage>
</organism>
<dbReference type="CDD" id="cd03257">
    <property type="entry name" value="ABC_NikE_OppD_transporters"/>
    <property type="match status" value="2"/>
</dbReference>
<dbReference type="Proteomes" id="UP000705230">
    <property type="component" value="Unassembled WGS sequence"/>
</dbReference>
<feature type="domain" description="ABC transporter" evidence="5">
    <location>
        <begin position="7"/>
        <end position="257"/>
    </location>
</feature>
<feature type="domain" description="ABC transporter" evidence="5">
    <location>
        <begin position="277"/>
        <end position="523"/>
    </location>
</feature>
<dbReference type="Pfam" id="PF08352">
    <property type="entry name" value="oligo_HPY"/>
    <property type="match status" value="1"/>
</dbReference>
<evidence type="ECO:0000256" key="2">
    <source>
        <dbReference type="ARBA" id="ARBA00022448"/>
    </source>
</evidence>
<dbReference type="InterPro" id="IPR027417">
    <property type="entry name" value="P-loop_NTPase"/>
</dbReference>
<dbReference type="Gene3D" id="3.40.50.300">
    <property type="entry name" value="P-loop containing nucleotide triphosphate hydrolases"/>
    <property type="match status" value="2"/>
</dbReference>
<comment type="caution">
    <text evidence="6">The sequence shown here is derived from an EMBL/GenBank/DDBJ whole genome shotgun (WGS) entry which is preliminary data.</text>
</comment>